<evidence type="ECO:0000313" key="3">
    <source>
        <dbReference type="Proteomes" id="UP000770661"/>
    </source>
</evidence>
<reference evidence="2" key="1">
    <citation type="submission" date="2020-07" db="EMBL/GenBank/DDBJ databases">
        <title>The High-quality genome of the commercially important snow crab, Chionoecetes opilio.</title>
        <authorList>
            <person name="Jeong J.-H."/>
            <person name="Ryu S."/>
        </authorList>
    </citation>
    <scope>NUCLEOTIDE SEQUENCE</scope>
    <source>
        <strain evidence="2">MADBK_172401_WGS</strain>
        <tissue evidence="2">Digestive gland</tissue>
    </source>
</reference>
<protein>
    <submittedName>
        <fullName evidence="2">Uncharacterized protein</fullName>
    </submittedName>
</protein>
<accession>A0A8J4YRG0</accession>
<sequence length="287" mass="30705">MEEPLYTCLQELSRLGSADWTTTERAAQVLTGVQERLAGAAGQEGGRVLAAVTQLLACVDTGAREDVRCCSVGAWPPRSSTAPHNSCRPRREHRPPRRALGGGRGADPEAPPAPPHLLSLQQTKVSVQFSSVLKVVAAAARLALYTVVVAGLDQEAACYVRMSLARARFVLGPALVEVAEGSRRPLLAATMRLLLPVLKHDTLGSGIRQAAYTEVLSALLCLCFHPAGSKHHPEDTAFFRGQLETLTGAVEAIVTLRHLLLLMGLVRCRRGMSTLCCPGMHGVKVLL</sequence>
<dbReference type="Proteomes" id="UP000770661">
    <property type="component" value="Unassembled WGS sequence"/>
</dbReference>
<name>A0A8J4YRG0_CHIOP</name>
<dbReference type="AlphaFoldDB" id="A0A8J4YRG0"/>
<comment type="caution">
    <text evidence="2">The sequence shown here is derived from an EMBL/GenBank/DDBJ whole genome shotgun (WGS) entry which is preliminary data.</text>
</comment>
<gene>
    <name evidence="2" type="ORF">GWK47_030909</name>
</gene>
<keyword evidence="3" id="KW-1185">Reference proteome</keyword>
<evidence type="ECO:0000256" key="1">
    <source>
        <dbReference type="SAM" id="MobiDB-lite"/>
    </source>
</evidence>
<proteinExistence type="predicted"/>
<dbReference type="EMBL" id="JACEEZ010001480">
    <property type="protein sequence ID" value="KAG0729159.1"/>
    <property type="molecule type" value="Genomic_DNA"/>
</dbReference>
<feature type="compositionally biased region" description="Basic residues" evidence="1">
    <location>
        <begin position="87"/>
        <end position="97"/>
    </location>
</feature>
<evidence type="ECO:0000313" key="2">
    <source>
        <dbReference type="EMBL" id="KAG0729159.1"/>
    </source>
</evidence>
<organism evidence="2 3">
    <name type="scientific">Chionoecetes opilio</name>
    <name type="common">Atlantic snow crab</name>
    <name type="synonym">Cancer opilio</name>
    <dbReference type="NCBI Taxonomy" id="41210"/>
    <lineage>
        <taxon>Eukaryota</taxon>
        <taxon>Metazoa</taxon>
        <taxon>Ecdysozoa</taxon>
        <taxon>Arthropoda</taxon>
        <taxon>Crustacea</taxon>
        <taxon>Multicrustacea</taxon>
        <taxon>Malacostraca</taxon>
        <taxon>Eumalacostraca</taxon>
        <taxon>Eucarida</taxon>
        <taxon>Decapoda</taxon>
        <taxon>Pleocyemata</taxon>
        <taxon>Brachyura</taxon>
        <taxon>Eubrachyura</taxon>
        <taxon>Majoidea</taxon>
        <taxon>Majidae</taxon>
        <taxon>Chionoecetes</taxon>
    </lineage>
</organism>
<feature type="region of interest" description="Disordered" evidence="1">
    <location>
        <begin position="78"/>
        <end position="116"/>
    </location>
</feature>